<feature type="transmembrane region" description="Helical" evidence="6">
    <location>
        <begin position="329"/>
        <end position="358"/>
    </location>
</feature>
<evidence type="ECO:0000313" key="7">
    <source>
        <dbReference type="EMBL" id="AEA47039.1"/>
    </source>
</evidence>
<dbReference type="OrthoDB" id="50516at2157"/>
<keyword evidence="8" id="KW-1185">Reference proteome</keyword>
<evidence type="ECO:0000256" key="4">
    <source>
        <dbReference type="ARBA" id="ARBA00022989"/>
    </source>
</evidence>
<evidence type="ECO:0000256" key="2">
    <source>
        <dbReference type="ARBA" id="ARBA00009012"/>
    </source>
</evidence>
<feature type="transmembrane region" description="Helical" evidence="6">
    <location>
        <begin position="122"/>
        <end position="137"/>
    </location>
</feature>
<dbReference type="GeneID" id="10394141"/>
<dbReference type="eggNOG" id="arCOG02245">
    <property type="taxonomic scope" value="Archaea"/>
</dbReference>
<dbReference type="NCBIfam" id="TIGR00297">
    <property type="entry name" value="TIGR00297 family protein"/>
    <property type="match status" value="1"/>
</dbReference>
<comment type="similarity">
    <text evidence="2">Belongs to the TMEM19 family.</text>
</comment>
<comment type="subcellular location">
    <subcellularLocation>
        <location evidence="1">Membrane</location>
        <topology evidence="1">Multi-pass membrane protein</topology>
    </subcellularLocation>
</comment>
<dbReference type="Pfam" id="PF01940">
    <property type="entry name" value="DUF92"/>
    <property type="match status" value="1"/>
</dbReference>
<accession>F2KT09</accession>
<feature type="transmembrane region" description="Helical" evidence="6">
    <location>
        <begin position="204"/>
        <end position="226"/>
    </location>
</feature>
<evidence type="ECO:0000256" key="3">
    <source>
        <dbReference type="ARBA" id="ARBA00022692"/>
    </source>
</evidence>
<feature type="transmembrane region" description="Helical" evidence="6">
    <location>
        <begin position="49"/>
        <end position="67"/>
    </location>
</feature>
<dbReference type="Proteomes" id="UP000008136">
    <property type="component" value="Chromosome"/>
</dbReference>
<keyword evidence="4 6" id="KW-1133">Transmembrane helix</keyword>
<organism evidence="7 8">
    <name type="scientific">Archaeoglobus veneficus (strain DSM 11195 / SNP6)</name>
    <dbReference type="NCBI Taxonomy" id="693661"/>
    <lineage>
        <taxon>Archaea</taxon>
        <taxon>Methanobacteriati</taxon>
        <taxon>Methanobacteriota</taxon>
        <taxon>Archaeoglobi</taxon>
        <taxon>Archaeoglobales</taxon>
        <taxon>Archaeoglobaceae</taxon>
        <taxon>Archaeoglobus</taxon>
    </lineage>
</organism>
<dbReference type="RefSeq" id="WP_013683703.1">
    <property type="nucleotide sequence ID" value="NC_015320.1"/>
</dbReference>
<dbReference type="AlphaFoldDB" id="F2KT09"/>
<evidence type="ECO:0000256" key="1">
    <source>
        <dbReference type="ARBA" id="ARBA00004141"/>
    </source>
</evidence>
<dbReference type="STRING" id="693661.Arcve_1028"/>
<dbReference type="EMBL" id="CP002588">
    <property type="protein sequence ID" value="AEA47039.1"/>
    <property type="molecule type" value="Genomic_DNA"/>
</dbReference>
<dbReference type="PANTHER" id="PTHR13353:SF5">
    <property type="entry name" value="TRANSMEMBRANE PROTEIN 19"/>
    <property type="match status" value="1"/>
</dbReference>
<feature type="transmembrane region" description="Helical" evidence="6">
    <location>
        <begin position="149"/>
        <end position="167"/>
    </location>
</feature>
<evidence type="ECO:0000313" key="8">
    <source>
        <dbReference type="Proteomes" id="UP000008136"/>
    </source>
</evidence>
<dbReference type="HOGENOM" id="CLU_055956_0_0_2"/>
<gene>
    <name evidence="7" type="ordered locus">Arcve_1028</name>
</gene>
<sequence>MFLLILLSLLIPILPERVVVGLALAVLLAYAIVRDIKPGISRVDETTSYFNSILLSTLMLSTTLLGVPKNVVGAAMILAELHGLREKIFRGAIKDIALFTACGLVYFLYFHYVTKTPFNMDYLFFLSLTGSLAASLVESVETDSDKRTTLLLASATTYLIFNIYALQTTLPDLAKAFAISFALSLAATRAGVADESGLLSATLIGTLVIVFTDIRYFLVLLTFYMLGSASTKYRYTLKLQRGIAEPAGGARGYANVFSNSLAPLFFAINYGFYGFDAFSIAFVASVATALGDTMASEVGKTAERVYLITNFRRVQPGVSGGVSVKGEMAAFAGCAIVSAIALASGIVGLKGATIALFAGFVGVHVDSILGATLEEKGLLTNAGVNFFATLSAGLLCLL</sequence>
<dbReference type="InterPro" id="IPR002794">
    <property type="entry name" value="DUF92_TMEM19"/>
</dbReference>
<dbReference type="KEGG" id="ave:Arcve_1028"/>
<feature type="transmembrane region" description="Helical" evidence="6">
    <location>
        <begin position="270"/>
        <end position="290"/>
    </location>
</feature>
<name>F2KT09_ARCVS</name>
<proteinExistence type="inferred from homology"/>
<keyword evidence="3 6" id="KW-0812">Transmembrane</keyword>
<evidence type="ECO:0008006" key="9">
    <source>
        <dbReference type="Google" id="ProtNLM"/>
    </source>
</evidence>
<reference evidence="7 8" key="1">
    <citation type="submission" date="2011-03" db="EMBL/GenBank/DDBJ databases">
        <title>The complete genome of Archaeoglobus veneficus SNP6.</title>
        <authorList>
            <consortium name="US DOE Joint Genome Institute (JGI-PGF)"/>
            <person name="Lucas S."/>
            <person name="Copeland A."/>
            <person name="Lapidus A."/>
            <person name="Bruce D."/>
            <person name="Goodwin L."/>
            <person name="Pitluck S."/>
            <person name="Kyrpides N."/>
            <person name="Mavromatis K."/>
            <person name="Pagani I."/>
            <person name="Ivanova N."/>
            <person name="Mikhailova N."/>
            <person name="Lu M."/>
            <person name="Detter J.C."/>
            <person name="Tapia R."/>
            <person name="Han C."/>
            <person name="Land M."/>
            <person name="Hauser L."/>
            <person name="Markowitz V."/>
            <person name="Cheng J.-F."/>
            <person name="Hugenholtz P."/>
            <person name="Woyke T."/>
            <person name="Wu D."/>
            <person name="Spring S."/>
            <person name="Brambilla E."/>
            <person name="Klenk H.-P."/>
            <person name="Eisen J.A."/>
        </authorList>
    </citation>
    <scope>NUCLEOTIDE SEQUENCE [LARGE SCALE GENOMIC DNA]</scope>
    <source>
        <strain>SNP6</strain>
    </source>
</reference>
<feature type="transmembrane region" description="Helical" evidence="6">
    <location>
        <begin position="88"/>
        <end position="110"/>
    </location>
</feature>
<feature type="transmembrane region" description="Helical" evidence="6">
    <location>
        <begin position="378"/>
        <end position="397"/>
    </location>
</feature>
<keyword evidence="5 6" id="KW-0472">Membrane</keyword>
<dbReference type="GO" id="GO:0016020">
    <property type="term" value="C:membrane"/>
    <property type="evidence" value="ECO:0007669"/>
    <property type="project" value="UniProtKB-SubCell"/>
</dbReference>
<protein>
    <recommendedName>
        <fullName evidence="9">TIGR00297 family protein</fullName>
    </recommendedName>
</protein>
<evidence type="ECO:0000256" key="5">
    <source>
        <dbReference type="ARBA" id="ARBA00023136"/>
    </source>
</evidence>
<dbReference type="PANTHER" id="PTHR13353">
    <property type="entry name" value="TRANSMEMBRANE PROTEIN 19"/>
    <property type="match status" value="1"/>
</dbReference>
<feature type="transmembrane region" description="Helical" evidence="6">
    <location>
        <begin position="173"/>
        <end position="192"/>
    </location>
</feature>
<evidence type="ECO:0000256" key="6">
    <source>
        <dbReference type="SAM" id="Phobius"/>
    </source>
</evidence>